<feature type="compositionally biased region" description="Polar residues" evidence="1">
    <location>
        <begin position="61"/>
        <end position="79"/>
    </location>
</feature>
<evidence type="ECO:0000313" key="4">
    <source>
        <dbReference type="Proteomes" id="UP000606008"/>
    </source>
</evidence>
<feature type="region of interest" description="Disordered" evidence="1">
    <location>
        <begin position="51"/>
        <end position="79"/>
    </location>
</feature>
<dbReference type="EMBL" id="WAEL01000012">
    <property type="protein sequence ID" value="NID13446.1"/>
    <property type="molecule type" value="Genomic_DNA"/>
</dbReference>
<keyword evidence="2" id="KW-0732">Signal</keyword>
<accession>A0ABX0QQ85</accession>
<sequence>MKNLNFTILIFLVLIISSNQTFAQLFREIDKVTRDADRTLRSVDNLNRTIKRTGKEFNKPANPSSPNISKGSSANGTEYSSGPSRLLTFNGGYPITNQLYVDINGKYPDGYKPEWRLVGNPQKLSTNFESYASNTGGTGKDEILVGLIDYQGKTVLNFKAIRCNCVANFDLPIEKLTLSKIPLRLKLINFRKVQERSMDDPDAPCQNMAAQTQGGWKGFIDLSSDNQGNLTMNLLIENYASPRYRNGALMYKWFENEIAIPNMLTPDKAEDKLKSDKKANIDAEIAKKTEAESREKRERLDKLYKLAVIDISSRPAAKPKIVAIYKGYQLKSIVELSDLISKKDREYDQFVVVNKSDLKSSSAEAKLIALQAASTKGNVAAKVHIIEFDLINRRVYNISSWDSSKYEPHETDGKFAQLYLLVNYLNKTLIDIATYIHIGDSEKLNNIDIDRILDSAVTYIDTDEYRRIVEYLKSRK</sequence>
<keyword evidence="4" id="KW-1185">Reference proteome</keyword>
<proteinExistence type="predicted"/>
<gene>
    <name evidence="3" type="ORF">F7231_24970</name>
</gene>
<comment type="caution">
    <text evidence="3">The sequence shown here is derived from an EMBL/GenBank/DDBJ whole genome shotgun (WGS) entry which is preliminary data.</text>
</comment>
<evidence type="ECO:0000313" key="3">
    <source>
        <dbReference type="EMBL" id="NID13446.1"/>
    </source>
</evidence>
<dbReference type="Proteomes" id="UP000606008">
    <property type="component" value="Unassembled WGS sequence"/>
</dbReference>
<reference evidence="3" key="1">
    <citation type="submission" date="2024-05" db="EMBL/GenBank/DDBJ databases">
        <authorList>
            <person name="Jung D.-H."/>
        </authorList>
    </citation>
    <scope>NUCLEOTIDE SEQUENCE</scope>
    <source>
        <strain evidence="3">JA-25</strain>
    </source>
</reference>
<dbReference type="RefSeq" id="WP_166693971.1">
    <property type="nucleotide sequence ID" value="NZ_WAEL01000012.1"/>
</dbReference>
<protein>
    <submittedName>
        <fullName evidence="3">Uncharacterized protein</fullName>
    </submittedName>
</protein>
<evidence type="ECO:0000256" key="2">
    <source>
        <dbReference type="SAM" id="SignalP"/>
    </source>
</evidence>
<name>A0ABX0QQ85_9BACT</name>
<evidence type="ECO:0000256" key="1">
    <source>
        <dbReference type="SAM" id="MobiDB-lite"/>
    </source>
</evidence>
<organism evidence="3 4">
    <name type="scientific">Fibrivirga algicola</name>
    <dbReference type="NCBI Taxonomy" id="2950420"/>
    <lineage>
        <taxon>Bacteria</taxon>
        <taxon>Pseudomonadati</taxon>
        <taxon>Bacteroidota</taxon>
        <taxon>Cytophagia</taxon>
        <taxon>Cytophagales</taxon>
        <taxon>Spirosomataceae</taxon>
        <taxon>Fibrivirga</taxon>
    </lineage>
</organism>
<feature type="chain" id="PRO_5046284913" evidence="2">
    <location>
        <begin position="24"/>
        <end position="476"/>
    </location>
</feature>
<feature type="signal peptide" evidence="2">
    <location>
        <begin position="1"/>
        <end position="23"/>
    </location>
</feature>